<keyword evidence="3 5" id="KW-1133">Transmembrane helix</keyword>
<dbReference type="Pfam" id="PF13520">
    <property type="entry name" value="AA_permease_2"/>
    <property type="match status" value="1"/>
</dbReference>
<evidence type="ECO:0000256" key="1">
    <source>
        <dbReference type="ARBA" id="ARBA00004141"/>
    </source>
</evidence>
<keyword evidence="4 5" id="KW-0472">Membrane</keyword>
<dbReference type="InterPro" id="IPR050598">
    <property type="entry name" value="AminoAcid_Transporter"/>
</dbReference>
<dbReference type="EMBL" id="JAACJO010000021">
    <property type="protein sequence ID" value="KAF5348156.1"/>
    <property type="molecule type" value="Genomic_DNA"/>
</dbReference>
<evidence type="ECO:0000313" key="7">
    <source>
        <dbReference type="Proteomes" id="UP000559027"/>
    </source>
</evidence>
<evidence type="ECO:0000313" key="6">
    <source>
        <dbReference type="EMBL" id="KAF5348156.1"/>
    </source>
</evidence>
<reference evidence="6 7" key="1">
    <citation type="journal article" date="2020" name="ISME J.">
        <title>Uncovering the hidden diversity of litter-decomposition mechanisms in mushroom-forming fungi.</title>
        <authorList>
            <person name="Floudas D."/>
            <person name="Bentzer J."/>
            <person name="Ahren D."/>
            <person name="Johansson T."/>
            <person name="Persson P."/>
            <person name="Tunlid A."/>
        </authorList>
    </citation>
    <scope>NUCLEOTIDE SEQUENCE [LARGE SCALE GENOMIC DNA]</scope>
    <source>
        <strain evidence="6 7">CBS 146.42</strain>
    </source>
</reference>
<dbReference type="Proteomes" id="UP000559027">
    <property type="component" value="Unassembled WGS sequence"/>
</dbReference>
<dbReference type="AlphaFoldDB" id="A0A8H5CU81"/>
<feature type="transmembrane region" description="Helical" evidence="5">
    <location>
        <begin position="419"/>
        <end position="439"/>
    </location>
</feature>
<feature type="transmembrane region" description="Helical" evidence="5">
    <location>
        <begin position="89"/>
        <end position="111"/>
    </location>
</feature>
<keyword evidence="2 5" id="KW-0812">Transmembrane</keyword>
<feature type="transmembrane region" description="Helical" evidence="5">
    <location>
        <begin position="50"/>
        <end position="69"/>
    </location>
</feature>
<evidence type="ECO:0000256" key="4">
    <source>
        <dbReference type="ARBA" id="ARBA00023136"/>
    </source>
</evidence>
<accession>A0A8H5CU81</accession>
<dbReference type="PIRSF" id="PIRSF006060">
    <property type="entry name" value="AA_transporter"/>
    <property type="match status" value="1"/>
</dbReference>
<comment type="caution">
    <text evidence="6">The sequence shown here is derived from an EMBL/GenBank/DDBJ whole genome shotgun (WGS) entry which is preliminary data.</text>
</comment>
<feature type="transmembrane region" description="Helical" evidence="5">
    <location>
        <begin position="199"/>
        <end position="218"/>
    </location>
</feature>
<evidence type="ECO:0008006" key="8">
    <source>
        <dbReference type="Google" id="ProtNLM"/>
    </source>
</evidence>
<dbReference type="InterPro" id="IPR002293">
    <property type="entry name" value="AA/rel_permease1"/>
</dbReference>
<feature type="transmembrane region" description="Helical" evidence="5">
    <location>
        <begin position="132"/>
        <end position="156"/>
    </location>
</feature>
<organism evidence="6 7">
    <name type="scientific">Leucocoprinus leucothites</name>
    <dbReference type="NCBI Taxonomy" id="201217"/>
    <lineage>
        <taxon>Eukaryota</taxon>
        <taxon>Fungi</taxon>
        <taxon>Dikarya</taxon>
        <taxon>Basidiomycota</taxon>
        <taxon>Agaricomycotina</taxon>
        <taxon>Agaricomycetes</taxon>
        <taxon>Agaricomycetidae</taxon>
        <taxon>Agaricales</taxon>
        <taxon>Agaricineae</taxon>
        <taxon>Agaricaceae</taxon>
        <taxon>Leucocoprinus</taxon>
    </lineage>
</organism>
<dbReference type="OrthoDB" id="5982228at2759"/>
<feature type="transmembrane region" description="Helical" evidence="5">
    <location>
        <begin position="460"/>
        <end position="480"/>
    </location>
</feature>
<dbReference type="PANTHER" id="PTHR11785:SF498">
    <property type="entry name" value="HIGH-AFFINITY METHIONINE PERMEASE"/>
    <property type="match status" value="1"/>
</dbReference>
<dbReference type="GO" id="GO:0015179">
    <property type="term" value="F:L-amino acid transmembrane transporter activity"/>
    <property type="evidence" value="ECO:0007669"/>
    <property type="project" value="TreeGrafter"/>
</dbReference>
<feature type="transmembrane region" description="Helical" evidence="5">
    <location>
        <begin position="340"/>
        <end position="359"/>
    </location>
</feature>
<evidence type="ECO:0000256" key="5">
    <source>
        <dbReference type="SAM" id="Phobius"/>
    </source>
</evidence>
<proteinExistence type="predicted"/>
<comment type="subcellular location">
    <subcellularLocation>
        <location evidence="1">Membrane</location>
        <topology evidence="1">Multi-pass membrane protein</topology>
    </subcellularLocation>
</comment>
<sequence length="523" mass="57243">MSKSQYLLEYAAWRERTRSRALLQANNDTRRYGSVPESQLSTPIIHKKTIGFWSSVFIIFNRMIGTGIFATPATVLALSGSVGLSMTLWLLGGLLAAAGMQVYVVWGCAFPQNGAEKNYLQYLFPRPTHLTLCLYGASLALMGWAAGNAFVSAEYFLKAILDEQPSTLLLRLTSFAVITATLLLHGITLKWGLRVQNILGAFKLFILAIIIATGLAVFRNGIPSSAGMNGGSSQWRGRANFRNVWDGTILNPSSICLALNSVIWSFLGFSNANYAMGEMKNPRRTIKVAGPLAVIIVAALFLFSNVAYLSGASKEEIVSSGRLVVALLMNNVWGEKVERFVDMAVSLSTFGSVLAMVFAQGRINQELAKEGVLPLSELLVSNKPFDAPLAGLGLHWFFCVLIIFFVPSGDIFNLVVNMGVYPFAVINTIVSFGLLYLYFAPSSRSEEHDQYGWHLLSPSILLSAMFFGVANVFLIIAPFIPPPAGTEPYQALPYWSHAAACWALFGLGGIWWLIRFRGQTPSN</sequence>
<dbReference type="GO" id="GO:0016020">
    <property type="term" value="C:membrane"/>
    <property type="evidence" value="ECO:0007669"/>
    <property type="project" value="UniProtKB-SubCell"/>
</dbReference>
<feature type="transmembrane region" description="Helical" evidence="5">
    <location>
        <begin position="492"/>
        <end position="514"/>
    </location>
</feature>
<keyword evidence="7" id="KW-1185">Reference proteome</keyword>
<feature type="transmembrane region" description="Helical" evidence="5">
    <location>
        <begin position="288"/>
        <end position="309"/>
    </location>
</feature>
<name>A0A8H5CU81_9AGAR</name>
<feature type="transmembrane region" description="Helical" evidence="5">
    <location>
        <begin position="389"/>
        <end position="407"/>
    </location>
</feature>
<evidence type="ECO:0000256" key="3">
    <source>
        <dbReference type="ARBA" id="ARBA00022989"/>
    </source>
</evidence>
<feature type="transmembrane region" description="Helical" evidence="5">
    <location>
        <begin position="168"/>
        <end position="187"/>
    </location>
</feature>
<dbReference type="Gene3D" id="1.20.1740.10">
    <property type="entry name" value="Amino acid/polyamine transporter I"/>
    <property type="match status" value="1"/>
</dbReference>
<dbReference type="PANTHER" id="PTHR11785">
    <property type="entry name" value="AMINO ACID TRANSPORTER"/>
    <property type="match status" value="1"/>
</dbReference>
<protein>
    <recommendedName>
        <fullName evidence="8">High affinity methionine permease</fullName>
    </recommendedName>
</protein>
<evidence type="ECO:0000256" key="2">
    <source>
        <dbReference type="ARBA" id="ARBA00022692"/>
    </source>
</evidence>
<gene>
    <name evidence="6" type="ORF">D9756_010770</name>
</gene>
<feature type="transmembrane region" description="Helical" evidence="5">
    <location>
        <begin position="249"/>
        <end position="267"/>
    </location>
</feature>